<organism evidence="2 3">
    <name type="scientific">Qipengyuania qiaonensis</name>
    <dbReference type="NCBI Taxonomy" id="2867240"/>
    <lineage>
        <taxon>Bacteria</taxon>
        <taxon>Pseudomonadati</taxon>
        <taxon>Pseudomonadota</taxon>
        <taxon>Alphaproteobacteria</taxon>
        <taxon>Sphingomonadales</taxon>
        <taxon>Erythrobacteraceae</taxon>
        <taxon>Qipengyuania</taxon>
    </lineage>
</organism>
<dbReference type="EMBL" id="JAIGNO010000013">
    <property type="protein sequence ID" value="MBX7483776.1"/>
    <property type="molecule type" value="Genomic_DNA"/>
</dbReference>
<comment type="caution">
    <text evidence="2">The sequence shown here is derived from an EMBL/GenBank/DDBJ whole genome shotgun (WGS) entry which is preliminary data.</text>
</comment>
<keyword evidence="3" id="KW-1185">Reference proteome</keyword>
<evidence type="ECO:0000256" key="1">
    <source>
        <dbReference type="SAM" id="SignalP"/>
    </source>
</evidence>
<feature type="chain" id="PRO_5045246899" evidence="1">
    <location>
        <begin position="26"/>
        <end position="103"/>
    </location>
</feature>
<reference evidence="2 3" key="1">
    <citation type="submission" date="2021-08" db="EMBL/GenBank/DDBJ databases">
        <title>Comparative Genomics Analysis of the Genus Qipengyuania Reveals Extensive Genetic Diversity and Metabolic Versatility, Including the Description of Fifteen Novel Species.</title>
        <authorList>
            <person name="Liu Y."/>
        </authorList>
    </citation>
    <scope>NUCLEOTIDE SEQUENCE [LARGE SCALE GENOMIC DNA]</scope>
    <source>
        <strain evidence="2 3">6D47A</strain>
    </source>
</reference>
<keyword evidence="1" id="KW-0732">Signal</keyword>
<dbReference type="InterPro" id="IPR024572">
    <property type="entry name" value="RcnB"/>
</dbReference>
<dbReference type="Proteomes" id="UP000755104">
    <property type="component" value="Unassembled WGS sequence"/>
</dbReference>
<dbReference type="Pfam" id="PF11776">
    <property type="entry name" value="RcnB"/>
    <property type="match status" value="1"/>
</dbReference>
<name>A0ABS7J8X7_9SPHN</name>
<dbReference type="Gene3D" id="3.10.450.160">
    <property type="entry name" value="inner membrane protein cigr"/>
    <property type="match status" value="1"/>
</dbReference>
<proteinExistence type="predicted"/>
<accession>A0ABS7J8X7</accession>
<evidence type="ECO:0000313" key="2">
    <source>
        <dbReference type="EMBL" id="MBX7483776.1"/>
    </source>
</evidence>
<evidence type="ECO:0000313" key="3">
    <source>
        <dbReference type="Proteomes" id="UP000755104"/>
    </source>
</evidence>
<sequence>MKVSTITLAVAAAAATLTVPTAAYAAHDRGHTKTVVKKVIYTTFKKGQRFDHKRAKNYRVIDYRTIKGLRAPARGYRYVRAGNDVLLIRDKDLVVVTVFANRF</sequence>
<protein>
    <submittedName>
        <fullName evidence="2">RcnB family protein</fullName>
    </submittedName>
</protein>
<dbReference type="RefSeq" id="WP_221560026.1">
    <property type="nucleotide sequence ID" value="NZ_JAIGNO010000013.1"/>
</dbReference>
<gene>
    <name evidence="2" type="ORF">K3174_14670</name>
</gene>
<feature type="signal peptide" evidence="1">
    <location>
        <begin position="1"/>
        <end position="25"/>
    </location>
</feature>